<evidence type="ECO:0000313" key="2">
    <source>
        <dbReference type="EMBL" id="SVD55611.1"/>
    </source>
</evidence>
<protein>
    <submittedName>
        <fullName evidence="2">Uncharacterized protein</fullName>
    </submittedName>
</protein>
<organism evidence="2">
    <name type="scientific">marine metagenome</name>
    <dbReference type="NCBI Taxonomy" id="408172"/>
    <lineage>
        <taxon>unclassified sequences</taxon>
        <taxon>metagenomes</taxon>
        <taxon>ecological metagenomes</taxon>
    </lineage>
</organism>
<gene>
    <name evidence="2" type="ORF">METZ01_LOCUS408465</name>
</gene>
<accession>A0A382WBT7</accession>
<name>A0A382WBT7_9ZZZZ</name>
<feature type="non-terminal residue" evidence="2">
    <location>
        <position position="1"/>
    </location>
</feature>
<evidence type="ECO:0000256" key="1">
    <source>
        <dbReference type="SAM" id="MobiDB-lite"/>
    </source>
</evidence>
<dbReference type="EMBL" id="UINC01158201">
    <property type="protein sequence ID" value="SVD55611.1"/>
    <property type="molecule type" value="Genomic_DNA"/>
</dbReference>
<proteinExistence type="predicted"/>
<feature type="region of interest" description="Disordered" evidence="1">
    <location>
        <begin position="1"/>
        <end position="76"/>
    </location>
</feature>
<reference evidence="2" key="1">
    <citation type="submission" date="2018-05" db="EMBL/GenBank/DDBJ databases">
        <authorList>
            <person name="Lanie J.A."/>
            <person name="Ng W.-L."/>
            <person name="Kazmierczak K.M."/>
            <person name="Andrzejewski T.M."/>
            <person name="Davidsen T.M."/>
            <person name="Wayne K.J."/>
            <person name="Tettelin H."/>
            <person name="Glass J.I."/>
            <person name="Rusch D."/>
            <person name="Podicherti R."/>
            <person name="Tsui H.-C.T."/>
            <person name="Winkler M.E."/>
        </authorList>
    </citation>
    <scope>NUCLEOTIDE SEQUENCE</scope>
</reference>
<feature type="compositionally biased region" description="Basic and acidic residues" evidence="1">
    <location>
        <begin position="43"/>
        <end position="52"/>
    </location>
</feature>
<feature type="compositionally biased region" description="Basic and acidic residues" evidence="1">
    <location>
        <begin position="61"/>
        <end position="76"/>
    </location>
</feature>
<sequence>VDLNKGGIMIDEDDDQKNAPPPINRFSGTISFSRRKMQSRNLEQVRKMSVDKRPKRPKKNPSKESRLEDMLKKRRG</sequence>
<dbReference type="AlphaFoldDB" id="A0A382WBT7"/>